<evidence type="ECO:0000259" key="1">
    <source>
        <dbReference type="Pfam" id="PF10022"/>
    </source>
</evidence>
<evidence type="ECO:0000259" key="2">
    <source>
        <dbReference type="Pfam" id="PF20938"/>
    </source>
</evidence>
<protein>
    <submittedName>
        <fullName evidence="3">Uncharacterized protein</fullName>
    </submittedName>
</protein>
<dbReference type="InterPro" id="IPR016624">
    <property type="entry name" value="UCP014753"/>
</dbReference>
<proteinExistence type="predicted"/>
<name>A0A136IWC3_9PEZI</name>
<gene>
    <name evidence="3" type="ORF">Micbo1qcDRAFT_121839</name>
</gene>
<evidence type="ECO:0000313" key="3">
    <source>
        <dbReference type="EMBL" id="KXJ89304.1"/>
    </source>
</evidence>
<dbReference type="Pfam" id="PF20938">
    <property type="entry name" value="DUF2264_C"/>
    <property type="match status" value="1"/>
</dbReference>
<dbReference type="Pfam" id="PF10022">
    <property type="entry name" value="DUF2264"/>
    <property type="match status" value="1"/>
</dbReference>
<dbReference type="InParanoid" id="A0A136IWC3"/>
<reference evidence="4" key="1">
    <citation type="submission" date="2016-02" db="EMBL/GenBank/DDBJ databases">
        <title>Draft genome sequence of Microdochium bolleyi, a fungal endophyte of beachgrass.</title>
        <authorList>
            <consortium name="DOE Joint Genome Institute"/>
            <person name="David A.S."/>
            <person name="May G."/>
            <person name="Haridas S."/>
            <person name="Lim J."/>
            <person name="Wang M."/>
            <person name="Labutti K."/>
            <person name="Lipzen A."/>
            <person name="Barry K."/>
            <person name="Grigoriev I.V."/>
        </authorList>
    </citation>
    <scope>NUCLEOTIDE SEQUENCE [LARGE SCALE GENOMIC DNA]</scope>
    <source>
        <strain evidence="4">J235TASD1</strain>
    </source>
</reference>
<evidence type="ECO:0000313" key="4">
    <source>
        <dbReference type="Proteomes" id="UP000070501"/>
    </source>
</evidence>
<dbReference type="AlphaFoldDB" id="A0A136IWC3"/>
<sequence length="765" mass="84412">MPGLAGFSDNPLQSRDDVARAARALLRPLVPHFSPGRARVCIPSATSAHFDETAAKLEGFARPLWALSALLLGADELQDLQLVHPWLDGFETGPDPNHPEYWGDIEDYDQRMVEAETISIALLVIPQDILWRRLSSQAQHHLIAWLSTILDCEIHAANWLWFRVFACLALLKTCGVDTAKLRTTLKTDLEALDNFYMGDGWSSDGQWRTTAMDDEELNNYKQTGKANTIPLGRAADYYSGSFAIQFSQLLYTHFAGDLDATRTERYREQARLFGANFVQYFDAGGAAIPFGRSLVYRFACGGYFAALAVAKVPDMPACLATQGAIKGFLLRHLRWWARHSGNIFHVDGTLNLGWTYPQMYLTEDYNSPQSVYWAMKAFFCVALSAEDDFWTSTEEGYPQPTLLTKKNLPDDQNTSHEILLATVKIAGPHGQITCNHPGGNHHFLLNSAQFIAIPFKGVQAKYSKFAYSSSFGFSVPSGAHGLSQLAPDSVLALSRDGTQTWAVKYKCSTPRYSMVSVISSSSGHVQRGLGQVPIVTVEWWPWADRQVAVHTTLIPPTDRWPDWHIRVHRIKVTHDAACNSCTGGPYARLFTVEGGFAIHGQQAGNNRVLKHRALEELTDSCQAGEVEGVYQTAGSVLVASEQGMSGIVADQHCLPPGQPAPRAMMLAAEPNTNIMRQKSVIPCIEGVVRPWQGRHSNPGQEEREDVIVLVTKVFAISSEGNGGRDLPAGSRSLRQRWLDVPRIAGVAGALLSEEGEDYISIPAME</sequence>
<dbReference type="InterPro" id="IPR049237">
    <property type="entry name" value="DUF2264_C"/>
</dbReference>
<dbReference type="PIRSF" id="PIRSF014753">
    <property type="entry name" value="UCP014753"/>
    <property type="match status" value="1"/>
</dbReference>
<dbReference type="PANTHER" id="PTHR35339:SF2">
    <property type="entry name" value="DUF2264 DOMAIN-CONTAINING PROTEIN-RELATED"/>
    <property type="match status" value="1"/>
</dbReference>
<dbReference type="InterPro" id="IPR049349">
    <property type="entry name" value="DUF2264_N"/>
</dbReference>
<accession>A0A136IWC3</accession>
<keyword evidence="4" id="KW-1185">Reference proteome</keyword>
<organism evidence="3 4">
    <name type="scientific">Microdochium bolleyi</name>
    <dbReference type="NCBI Taxonomy" id="196109"/>
    <lineage>
        <taxon>Eukaryota</taxon>
        <taxon>Fungi</taxon>
        <taxon>Dikarya</taxon>
        <taxon>Ascomycota</taxon>
        <taxon>Pezizomycotina</taxon>
        <taxon>Sordariomycetes</taxon>
        <taxon>Xylariomycetidae</taxon>
        <taxon>Xylariales</taxon>
        <taxon>Microdochiaceae</taxon>
        <taxon>Microdochium</taxon>
    </lineage>
</organism>
<dbReference type="OrthoDB" id="5150166at2759"/>
<dbReference type="EMBL" id="KQ964255">
    <property type="protein sequence ID" value="KXJ89304.1"/>
    <property type="molecule type" value="Genomic_DNA"/>
</dbReference>
<dbReference type="Proteomes" id="UP000070501">
    <property type="component" value="Unassembled WGS sequence"/>
</dbReference>
<dbReference type="PANTHER" id="PTHR35339">
    <property type="entry name" value="LINALOOL DEHYDRATASE_ISOMERASE DOMAIN-CONTAINING PROTEIN"/>
    <property type="match status" value="1"/>
</dbReference>
<feature type="domain" description="DUF2264" evidence="1">
    <location>
        <begin position="14"/>
        <end position="395"/>
    </location>
</feature>
<feature type="domain" description="DUF2264" evidence="2">
    <location>
        <begin position="431"/>
        <end position="743"/>
    </location>
</feature>